<feature type="compositionally biased region" description="Low complexity" evidence="1">
    <location>
        <begin position="175"/>
        <end position="199"/>
    </location>
</feature>
<dbReference type="Proteomes" id="UP000738349">
    <property type="component" value="Unassembled WGS sequence"/>
</dbReference>
<keyword evidence="2" id="KW-1133">Transmembrane helix</keyword>
<feature type="region of interest" description="Disordered" evidence="1">
    <location>
        <begin position="298"/>
        <end position="320"/>
    </location>
</feature>
<accession>A0A9P9JC19</accession>
<keyword evidence="2" id="KW-0472">Membrane</keyword>
<dbReference type="OrthoDB" id="5414836at2759"/>
<evidence type="ECO:0000256" key="1">
    <source>
        <dbReference type="SAM" id="MobiDB-lite"/>
    </source>
</evidence>
<organism evidence="3 4">
    <name type="scientific">Dactylonectria macrodidyma</name>
    <dbReference type="NCBI Taxonomy" id="307937"/>
    <lineage>
        <taxon>Eukaryota</taxon>
        <taxon>Fungi</taxon>
        <taxon>Dikarya</taxon>
        <taxon>Ascomycota</taxon>
        <taxon>Pezizomycotina</taxon>
        <taxon>Sordariomycetes</taxon>
        <taxon>Hypocreomycetidae</taxon>
        <taxon>Hypocreales</taxon>
        <taxon>Nectriaceae</taxon>
        <taxon>Dactylonectria</taxon>
    </lineage>
</organism>
<dbReference type="PANTHER" id="PTHR38122:SF1">
    <property type="entry name" value="GLYCOPROTEIN X"/>
    <property type="match status" value="1"/>
</dbReference>
<feature type="region of interest" description="Disordered" evidence="1">
    <location>
        <begin position="238"/>
        <end position="258"/>
    </location>
</feature>
<feature type="transmembrane region" description="Helical" evidence="2">
    <location>
        <begin position="210"/>
        <end position="231"/>
    </location>
</feature>
<keyword evidence="2" id="KW-0812">Transmembrane</keyword>
<sequence length="320" mass="34229">MTSPRQVLRIRDRDSLVDAAASSDRSLLLVRAVLPETCYDDCNAAYKIAQTYGKTPELCASGSSFSNAYSICTSCVKENEETTVDTVREVVEPQFAQFLAYCRGLDAVAATSAPTVVTVTKSNDAHATSVVLVTITVSTERTPKTPCTICTPLTFTNPNGYVVTVMVKPGLKSFPTSQSPSATSSSDKPSPTSSADKPSQSGSNSSKATIIGPVVAVMIVIIIFLSAFFFWRHHRSKKHANTPEDPPQAEPKYEKAQLHSDCIPRRPAYELEGSAPLATNLTTSPAVAEMTANEVAAQEMPASQQEVLGENDQSGENAQS</sequence>
<keyword evidence="4" id="KW-1185">Reference proteome</keyword>
<name>A0A9P9JC19_9HYPO</name>
<feature type="region of interest" description="Disordered" evidence="1">
    <location>
        <begin position="174"/>
        <end position="207"/>
    </location>
</feature>
<dbReference type="EMBL" id="JAGMUV010000004">
    <property type="protein sequence ID" value="KAH7161019.1"/>
    <property type="molecule type" value="Genomic_DNA"/>
</dbReference>
<dbReference type="PANTHER" id="PTHR38122">
    <property type="entry name" value="GLYCOPROTEIN X"/>
    <property type="match status" value="1"/>
</dbReference>
<feature type="compositionally biased region" description="Polar residues" evidence="1">
    <location>
        <begin position="301"/>
        <end position="320"/>
    </location>
</feature>
<proteinExistence type="predicted"/>
<evidence type="ECO:0000313" key="4">
    <source>
        <dbReference type="Proteomes" id="UP000738349"/>
    </source>
</evidence>
<evidence type="ECO:0000313" key="3">
    <source>
        <dbReference type="EMBL" id="KAH7161019.1"/>
    </source>
</evidence>
<comment type="caution">
    <text evidence="3">The sequence shown here is derived from an EMBL/GenBank/DDBJ whole genome shotgun (WGS) entry which is preliminary data.</text>
</comment>
<reference evidence="3" key="1">
    <citation type="journal article" date="2021" name="Nat. Commun.">
        <title>Genetic determinants of endophytism in the Arabidopsis root mycobiome.</title>
        <authorList>
            <person name="Mesny F."/>
            <person name="Miyauchi S."/>
            <person name="Thiergart T."/>
            <person name="Pickel B."/>
            <person name="Atanasova L."/>
            <person name="Karlsson M."/>
            <person name="Huettel B."/>
            <person name="Barry K.W."/>
            <person name="Haridas S."/>
            <person name="Chen C."/>
            <person name="Bauer D."/>
            <person name="Andreopoulos W."/>
            <person name="Pangilinan J."/>
            <person name="LaButti K."/>
            <person name="Riley R."/>
            <person name="Lipzen A."/>
            <person name="Clum A."/>
            <person name="Drula E."/>
            <person name="Henrissat B."/>
            <person name="Kohler A."/>
            <person name="Grigoriev I.V."/>
            <person name="Martin F.M."/>
            <person name="Hacquard S."/>
        </authorList>
    </citation>
    <scope>NUCLEOTIDE SEQUENCE</scope>
    <source>
        <strain evidence="3">MPI-CAGE-AT-0147</strain>
    </source>
</reference>
<dbReference type="AlphaFoldDB" id="A0A9P9JC19"/>
<protein>
    <submittedName>
        <fullName evidence="3">Uncharacterized protein</fullName>
    </submittedName>
</protein>
<gene>
    <name evidence="3" type="ORF">EDB81DRAFT_755607</name>
</gene>
<evidence type="ECO:0000256" key="2">
    <source>
        <dbReference type="SAM" id="Phobius"/>
    </source>
</evidence>